<keyword evidence="2" id="KW-1133">Transmembrane helix</keyword>
<feature type="region of interest" description="Disordered" evidence="1">
    <location>
        <begin position="644"/>
        <end position="679"/>
    </location>
</feature>
<sequence length="947" mass="98789">MVCPSCDSEERVPAASSGVLMTKARDPKARPEVAKKDADKVSGVYDFVQSPEWQEVLDNARKQQESNAPAGKAKARAVQPSGPDGHKPTQSTAGSQPADPPNTSAGQPKTAGTPTQATNSRQVGESVQNATAGGSGSQSVNNNSHAADNVPRDEDNVPRDERGEASAALPNGGPVPGMHPDNIPEDLINPEPSLKLSEDEVADRLRKNLLERIEDQKRSRRKMRLGMMAVGCGIGVVASSSVFLILSGLSASGPNENVDLTSQEALATSAITQQDTELTQRPEPSSDATRDAENLAVSSTTVFDTSAETISPDGDTGASEGLASQSLPLPEASRPSGDIEPELSGVAYNVRSLVPTLVQPPLPITPLRYRPREERNLGFVRLQSTPEIFSTSVALLEATVTAAEPEEFLEAATVTATATLTIMRPPVVPIQPGALENAASQVPLDVHQTVPEHARAYQPDLGTQTGEATGSDLSLPEAVASLEIEKPPESRVLVEPGSTSSNTVASDLAVQQEDTGHASSIPQSLSYEPEPEPLELAALLVAPKLPDAPARLVTPSLSGISPALQTPSLAPTLGSLETPYSPRTPLPLDAGVSLTPLLQEASAPSTPIERTALPDDALTPPEPEPLELAALLVAPKLPDAPARLVTPSLSGTSSALQAPTLSPTLGSLETPDSSRTPLPLDAEVSLTPLLQEASAPSTPIERTALPDDALTPPEPEPEPVELAALLVAPKLPDAPARLVTPSLSGTSPALQAPTISRTLGSLETPDSSRAPLPLDAEVSLAPLLQEASAPSTPIERTALPDDAITPPEPEPAPASTVVAFRLYSPTNVPQSVVDSVVTNLTSTGHELSGQARVGFGITQSNVRFYHKQDEERAAALAKASGALLRDFTGANVKTPNGIIELWLAGEGSGVAEAKRSTKRSTARAQAPNRVNRLKSQVLSKLKKATTQ</sequence>
<feature type="compositionally biased region" description="Polar residues" evidence="1">
    <location>
        <begin position="271"/>
        <end position="287"/>
    </location>
</feature>
<dbReference type="AlphaFoldDB" id="A0A0P1EQU1"/>
<feature type="region of interest" description="Disordered" evidence="1">
    <location>
        <begin position="1"/>
        <end position="42"/>
    </location>
</feature>
<dbReference type="EMBL" id="CYPS01000057">
    <property type="protein sequence ID" value="CUH44818.1"/>
    <property type="molecule type" value="Genomic_DNA"/>
</dbReference>
<feature type="compositionally biased region" description="Polar residues" evidence="1">
    <location>
        <begin position="88"/>
        <end position="132"/>
    </location>
</feature>
<feature type="region of interest" description="Disordered" evidence="1">
    <location>
        <begin position="271"/>
        <end position="340"/>
    </location>
</feature>
<evidence type="ECO:0000313" key="3">
    <source>
        <dbReference type="EMBL" id="CUH44818.1"/>
    </source>
</evidence>
<dbReference type="Proteomes" id="UP000050786">
    <property type="component" value="Unassembled WGS sequence"/>
</dbReference>
<gene>
    <name evidence="3" type="ORF">RUM4293_03724</name>
</gene>
<feature type="compositionally biased region" description="Polar residues" evidence="1">
    <location>
        <begin position="647"/>
        <end position="676"/>
    </location>
</feature>
<feature type="region of interest" description="Disordered" evidence="1">
    <location>
        <begin position="55"/>
        <end position="192"/>
    </location>
</feature>
<feature type="compositionally biased region" description="Basic and acidic residues" evidence="1">
    <location>
        <begin position="23"/>
        <end position="40"/>
    </location>
</feature>
<feature type="compositionally biased region" description="Basic and acidic residues" evidence="1">
    <location>
        <begin position="150"/>
        <end position="164"/>
    </location>
</feature>
<feature type="transmembrane region" description="Helical" evidence="2">
    <location>
        <begin position="225"/>
        <end position="246"/>
    </location>
</feature>
<evidence type="ECO:0000256" key="1">
    <source>
        <dbReference type="SAM" id="MobiDB-lite"/>
    </source>
</evidence>
<feature type="region of interest" description="Disordered" evidence="1">
    <location>
        <begin position="692"/>
        <end position="717"/>
    </location>
</feature>
<protein>
    <submittedName>
        <fullName evidence="3">Uncharacterized protein</fullName>
    </submittedName>
</protein>
<evidence type="ECO:0000313" key="4">
    <source>
        <dbReference type="Proteomes" id="UP000050786"/>
    </source>
</evidence>
<keyword evidence="2" id="KW-0472">Membrane</keyword>
<proteinExistence type="predicted"/>
<keyword evidence="4" id="KW-1185">Reference proteome</keyword>
<organism evidence="3 4">
    <name type="scientific">Ruegeria atlantica</name>
    <dbReference type="NCBI Taxonomy" id="81569"/>
    <lineage>
        <taxon>Bacteria</taxon>
        <taxon>Pseudomonadati</taxon>
        <taxon>Pseudomonadota</taxon>
        <taxon>Alphaproteobacteria</taxon>
        <taxon>Rhodobacterales</taxon>
        <taxon>Roseobacteraceae</taxon>
        <taxon>Ruegeria</taxon>
    </lineage>
</organism>
<keyword evidence="2" id="KW-0812">Transmembrane</keyword>
<feature type="region of interest" description="Disordered" evidence="1">
    <location>
        <begin position="742"/>
        <end position="770"/>
    </location>
</feature>
<feature type="compositionally biased region" description="Polar residues" evidence="1">
    <location>
        <begin position="296"/>
        <end position="309"/>
    </location>
</feature>
<evidence type="ECO:0000256" key="2">
    <source>
        <dbReference type="SAM" id="Phobius"/>
    </source>
</evidence>
<feature type="compositionally biased region" description="Polar residues" evidence="1">
    <location>
        <begin position="742"/>
        <end position="767"/>
    </location>
</feature>
<accession>A0A0P1EQU1</accession>
<feature type="region of interest" description="Disordered" evidence="1">
    <location>
        <begin position="910"/>
        <end position="947"/>
    </location>
</feature>
<name>A0A0P1EQU1_9RHOB</name>
<reference evidence="4" key="1">
    <citation type="submission" date="2015-09" db="EMBL/GenBank/DDBJ databases">
        <authorList>
            <person name="Rodrigo-Torres L."/>
            <person name="Arahal D.R."/>
        </authorList>
    </citation>
    <scope>NUCLEOTIDE SEQUENCE [LARGE SCALE GENOMIC DNA]</scope>
    <source>
        <strain evidence="4">CECT 4293</strain>
    </source>
</reference>